<proteinExistence type="predicted"/>
<accession>A0A1C6SYJ3</accession>
<feature type="transmembrane region" description="Helical" evidence="1">
    <location>
        <begin position="149"/>
        <end position="167"/>
    </location>
</feature>
<dbReference type="EMBL" id="FMHT01000003">
    <property type="protein sequence ID" value="SCL34382.1"/>
    <property type="molecule type" value="Genomic_DNA"/>
</dbReference>
<feature type="transmembrane region" description="Helical" evidence="1">
    <location>
        <begin position="101"/>
        <end position="129"/>
    </location>
</feature>
<reference evidence="2 3" key="1">
    <citation type="submission" date="2016-06" db="EMBL/GenBank/DDBJ databases">
        <authorList>
            <person name="Kjaerup R.B."/>
            <person name="Dalgaard T.S."/>
            <person name="Juul-Madsen H.R."/>
        </authorList>
    </citation>
    <scope>NUCLEOTIDE SEQUENCE [LARGE SCALE GENOMIC DNA]</scope>
    <source>
        <strain evidence="2 3">DSM 43818</strain>
    </source>
</reference>
<evidence type="ECO:0000313" key="3">
    <source>
        <dbReference type="Proteomes" id="UP000199699"/>
    </source>
</evidence>
<gene>
    <name evidence="2" type="ORF">GA0070616_4955</name>
</gene>
<dbReference type="AlphaFoldDB" id="A0A1C6SYJ3"/>
<keyword evidence="1" id="KW-0812">Transmembrane</keyword>
<name>A0A1C6SYJ3_9ACTN</name>
<protein>
    <submittedName>
        <fullName evidence="2">Uncharacterized protein</fullName>
    </submittedName>
</protein>
<keyword evidence="1" id="KW-0472">Membrane</keyword>
<dbReference type="STRING" id="145857.GA0070616_4955"/>
<keyword evidence="1" id="KW-1133">Transmembrane helix</keyword>
<evidence type="ECO:0000256" key="1">
    <source>
        <dbReference type="SAM" id="Phobius"/>
    </source>
</evidence>
<feature type="transmembrane region" description="Helical" evidence="1">
    <location>
        <begin position="26"/>
        <end position="48"/>
    </location>
</feature>
<feature type="transmembrane region" description="Helical" evidence="1">
    <location>
        <begin position="73"/>
        <end position="89"/>
    </location>
</feature>
<keyword evidence="3" id="KW-1185">Reference proteome</keyword>
<dbReference type="OrthoDB" id="3619281at2"/>
<sequence length="193" mass="21762">MDVNVSRQEPVGLVGRLNGRHHRTGLNLFLVIVVAHWAEHLTQAYQIWVLGWPVKQSRGVLGQFYPWLVSSEWLHYGYALVMLVGLWLLRSGFTGRSRAWWLVAFGIQFFHHVEHLLLFVQAQAGVVFFGQAVPTSLVQLVAPRVELHLFYNTAVFLPMIVAMVLHLRPNSTEAEQATCTCAPRPVLAVAGRS</sequence>
<dbReference type="RefSeq" id="WP_091087817.1">
    <property type="nucleotide sequence ID" value="NZ_FMHT01000003.1"/>
</dbReference>
<evidence type="ECO:0000313" key="2">
    <source>
        <dbReference type="EMBL" id="SCL34382.1"/>
    </source>
</evidence>
<dbReference type="Proteomes" id="UP000199699">
    <property type="component" value="Unassembled WGS sequence"/>
</dbReference>
<organism evidence="2 3">
    <name type="scientific">Micromonospora nigra</name>
    <dbReference type="NCBI Taxonomy" id="145857"/>
    <lineage>
        <taxon>Bacteria</taxon>
        <taxon>Bacillati</taxon>
        <taxon>Actinomycetota</taxon>
        <taxon>Actinomycetes</taxon>
        <taxon>Micromonosporales</taxon>
        <taxon>Micromonosporaceae</taxon>
        <taxon>Micromonospora</taxon>
    </lineage>
</organism>